<evidence type="ECO:0000313" key="16">
    <source>
        <dbReference type="EMBL" id="MDQ0286488.1"/>
    </source>
</evidence>
<keyword evidence="13" id="KW-0594">Phospholipid biosynthesis</keyword>
<proteinExistence type="inferred from homology"/>
<evidence type="ECO:0000313" key="17">
    <source>
        <dbReference type="Proteomes" id="UP001225644"/>
    </source>
</evidence>
<keyword evidence="4" id="KW-0444">Lipid biosynthesis</keyword>
<evidence type="ECO:0000256" key="2">
    <source>
        <dbReference type="ARBA" id="ARBA00005967"/>
    </source>
</evidence>
<evidence type="ECO:0000256" key="4">
    <source>
        <dbReference type="ARBA" id="ARBA00022516"/>
    </source>
</evidence>
<evidence type="ECO:0000256" key="3">
    <source>
        <dbReference type="ARBA" id="ARBA00022475"/>
    </source>
</evidence>
<evidence type="ECO:0000256" key="8">
    <source>
        <dbReference type="ARBA" id="ARBA00022777"/>
    </source>
</evidence>
<evidence type="ECO:0000256" key="10">
    <source>
        <dbReference type="ARBA" id="ARBA00022989"/>
    </source>
</evidence>
<dbReference type="GO" id="GO:0016301">
    <property type="term" value="F:kinase activity"/>
    <property type="evidence" value="ECO:0007669"/>
    <property type="project" value="UniProtKB-KW"/>
</dbReference>
<keyword evidence="12 15" id="KW-0472">Membrane</keyword>
<keyword evidence="14" id="KW-1208">Phospholipid metabolism</keyword>
<keyword evidence="11" id="KW-0443">Lipid metabolism</keyword>
<evidence type="ECO:0000256" key="7">
    <source>
        <dbReference type="ARBA" id="ARBA00022741"/>
    </source>
</evidence>
<evidence type="ECO:0000256" key="1">
    <source>
        <dbReference type="ARBA" id="ARBA00004651"/>
    </source>
</evidence>
<evidence type="ECO:0000256" key="5">
    <source>
        <dbReference type="ARBA" id="ARBA00022679"/>
    </source>
</evidence>
<evidence type="ECO:0000256" key="6">
    <source>
        <dbReference type="ARBA" id="ARBA00022692"/>
    </source>
</evidence>
<feature type="transmembrane region" description="Helical" evidence="15">
    <location>
        <begin position="93"/>
        <end position="117"/>
    </location>
</feature>
<evidence type="ECO:0000256" key="9">
    <source>
        <dbReference type="ARBA" id="ARBA00022840"/>
    </source>
</evidence>
<comment type="caution">
    <text evidence="16">The sequence shown here is derived from an EMBL/GenBank/DDBJ whole genome shotgun (WGS) entry which is preliminary data.</text>
</comment>
<feature type="transmembrane region" description="Helical" evidence="15">
    <location>
        <begin position="30"/>
        <end position="47"/>
    </location>
</feature>
<keyword evidence="10 15" id="KW-1133">Transmembrane helix</keyword>
<feature type="transmembrane region" description="Helical" evidence="15">
    <location>
        <begin position="53"/>
        <end position="72"/>
    </location>
</feature>
<evidence type="ECO:0000256" key="13">
    <source>
        <dbReference type="ARBA" id="ARBA00023209"/>
    </source>
</evidence>
<keyword evidence="8 16" id="KW-0418">Kinase</keyword>
<dbReference type="InterPro" id="IPR033717">
    <property type="entry name" value="UDPK"/>
</dbReference>
<comment type="subcellular location">
    <subcellularLocation>
        <location evidence="1">Cell membrane</location>
        <topology evidence="1">Multi-pass membrane protein</topology>
    </subcellularLocation>
</comment>
<dbReference type="Gene3D" id="1.10.287.3610">
    <property type="match status" value="1"/>
</dbReference>
<comment type="similarity">
    <text evidence="2">Belongs to the bacterial diacylglycerol kinase family.</text>
</comment>
<evidence type="ECO:0000256" key="14">
    <source>
        <dbReference type="ARBA" id="ARBA00023264"/>
    </source>
</evidence>
<dbReference type="InterPro" id="IPR000829">
    <property type="entry name" value="DAGK"/>
</dbReference>
<keyword evidence="6 15" id="KW-0812">Transmembrane</keyword>
<gene>
    <name evidence="16" type="ORF">J2Z49_001602</name>
</gene>
<keyword evidence="7" id="KW-0547">Nucleotide-binding</keyword>
<dbReference type="Pfam" id="PF01219">
    <property type="entry name" value="DAGK_prokar"/>
    <property type="match status" value="1"/>
</dbReference>
<keyword evidence="5" id="KW-0808">Transferase</keyword>
<evidence type="ECO:0000256" key="12">
    <source>
        <dbReference type="ARBA" id="ARBA00023136"/>
    </source>
</evidence>
<organism evidence="16 17">
    <name type="scientific">Desulfofundulus luciae</name>
    <dbReference type="NCBI Taxonomy" id="74702"/>
    <lineage>
        <taxon>Bacteria</taxon>
        <taxon>Bacillati</taxon>
        <taxon>Bacillota</taxon>
        <taxon>Clostridia</taxon>
        <taxon>Eubacteriales</taxon>
        <taxon>Peptococcaceae</taxon>
        <taxon>Desulfofundulus</taxon>
    </lineage>
</organism>
<keyword evidence="9" id="KW-0067">ATP-binding</keyword>
<dbReference type="Proteomes" id="UP001225644">
    <property type="component" value="Unassembled WGS sequence"/>
</dbReference>
<dbReference type="PANTHER" id="PTHR34299">
    <property type="entry name" value="DIACYLGLYCEROL KINASE"/>
    <property type="match status" value="1"/>
</dbReference>
<dbReference type="CDD" id="cd14265">
    <property type="entry name" value="UDPK_IM_like"/>
    <property type="match status" value="1"/>
</dbReference>
<sequence length="132" mass="14454">MMARDNFRNSLGYALSGLVYALRTQPNMRFHFGAALVVVALALLLGVGVRDFVFILFAIALVVIAEMFNTAVETVVNLYTDKYHPLARVAKDVAAGAVLLAALNSMVVGLLVFYPYLHAFVRYWARSLGGVN</sequence>
<dbReference type="PANTHER" id="PTHR34299:SF1">
    <property type="entry name" value="DIACYLGLYCEROL KINASE"/>
    <property type="match status" value="1"/>
</dbReference>
<evidence type="ECO:0000256" key="15">
    <source>
        <dbReference type="SAM" id="Phobius"/>
    </source>
</evidence>
<keyword evidence="3" id="KW-1003">Cell membrane</keyword>
<reference evidence="16 17" key="1">
    <citation type="submission" date="2023-07" db="EMBL/GenBank/DDBJ databases">
        <title>Genomic Encyclopedia of Type Strains, Phase IV (KMG-IV): sequencing the most valuable type-strain genomes for metagenomic binning, comparative biology and taxonomic classification.</title>
        <authorList>
            <person name="Goeker M."/>
        </authorList>
    </citation>
    <scope>NUCLEOTIDE SEQUENCE [LARGE SCALE GENOMIC DNA]</scope>
    <source>
        <strain evidence="16 17">DSM 12396</strain>
    </source>
</reference>
<dbReference type="EMBL" id="JAUSUX010000010">
    <property type="protein sequence ID" value="MDQ0286488.1"/>
    <property type="molecule type" value="Genomic_DNA"/>
</dbReference>
<dbReference type="InterPro" id="IPR036945">
    <property type="entry name" value="DAGK_sf"/>
</dbReference>
<evidence type="ECO:0000256" key="11">
    <source>
        <dbReference type="ARBA" id="ARBA00023098"/>
    </source>
</evidence>
<protein>
    <submittedName>
        <fullName evidence="16">Diacylglycerol kinase</fullName>
    </submittedName>
</protein>
<keyword evidence="17" id="KW-1185">Reference proteome</keyword>
<name>A0ABU0B1V7_9FIRM</name>
<accession>A0ABU0B1V7</accession>